<comment type="caution">
    <text evidence="2">Lacks conserved residue(s) required for the propagation of feature annotation.</text>
</comment>
<proteinExistence type="inferred from homology"/>
<dbReference type="SUPFAM" id="SSF53187">
    <property type="entry name" value="Zn-dependent exopeptidases"/>
    <property type="match status" value="1"/>
</dbReference>
<protein>
    <submittedName>
        <fullName evidence="4">Peptidase_M14 domain-containing protein</fullName>
    </submittedName>
</protein>
<comment type="similarity">
    <text evidence="1 2">Belongs to the peptidase M14 family.</text>
</comment>
<feature type="domain" description="Peptidase M14" evidence="3">
    <location>
        <begin position="19"/>
        <end position="59"/>
    </location>
</feature>
<dbReference type="WBParaSite" id="GPUH_0000888701-mRNA-1">
    <property type="protein sequence ID" value="GPUH_0000888701-mRNA-1"/>
    <property type="gene ID" value="GPUH_0000888701"/>
</dbReference>
<evidence type="ECO:0000256" key="1">
    <source>
        <dbReference type="ARBA" id="ARBA00005988"/>
    </source>
</evidence>
<sequence>LYDWQRDAPTRRIMFNLAMYHSFSDIINYLNALAVTYPDRAQVMPIGTTHEGRQIPLIK</sequence>
<dbReference type="PROSITE" id="PS52035">
    <property type="entry name" value="PEPTIDASE_M14"/>
    <property type="match status" value="1"/>
</dbReference>
<dbReference type="AlphaFoldDB" id="A0A183DJI6"/>
<dbReference type="GO" id="GO:0006508">
    <property type="term" value="P:proteolysis"/>
    <property type="evidence" value="ECO:0007669"/>
    <property type="project" value="InterPro"/>
</dbReference>
<reference evidence="4" key="1">
    <citation type="submission" date="2016-06" db="UniProtKB">
        <authorList>
            <consortium name="WormBaseParasite"/>
        </authorList>
    </citation>
    <scope>IDENTIFICATION</scope>
</reference>
<dbReference type="Gene3D" id="3.40.630.10">
    <property type="entry name" value="Zn peptidases"/>
    <property type="match status" value="1"/>
</dbReference>
<evidence type="ECO:0000313" key="4">
    <source>
        <dbReference type="WBParaSite" id="GPUH_0000888701-mRNA-1"/>
    </source>
</evidence>
<dbReference type="GO" id="GO:0004181">
    <property type="term" value="F:metallocarboxypeptidase activity"/>
    <property type="evidence" value="ECO:0007669"/>
    <property type="project" value="InterPro"/>
</dbReference>
<accession>A0A183DJI6</accession>
<evidence type="ECO:0000256" key="2">
    <source>
        <dbReference type="PROSITE-ProRule" id="PRU01379"/>
    </source>
</evidence>
<dbReference type="GO" id="GO:0008270">
    <property type="term" value="F:zinc ion binding"/>
    <property type="evidence" value="ECO:0007669"/>
    <property type="project" value="InterPro"/>
</dbReference>
<evidence type="ECO:0000259" key="3">
    <source>
        <dbReference type="PROSITE" id="PS52035"/>
    </source>
</evidence>
<dbReference type="InterPro" id="IPR000834">
    <property type="entry name" value="Peptidase_M14"/>
</dbReference>
<name>A0A183DJI6_9BILA</name>
<organism evidence="4">
    <name type="scientific">Gongylonema pulchrum</name>
    <dbReference type="NCBI Taxonomy" id="637853"/>
    <lineage>
        <taxon>Eukaryota</taxon>
        <taxon>Metazoa</taxon>
        <taxon>Ecdysozoa</taxon>
        <taxon>Nematoda</taxon>
        <taxon>Chromadorea</taxon>
        <taxon>Rhabditida</taxon>
        <taxon>Spirurina</taxon>
        <taxon>Spiruromorpha</taxon>
        <taxon>Spiruroidea</taxon>
        <taxon>Gongylonematidae</taxon>
        <taxon>Gongylonema</taxon>
    </lineage>
</organism>